<comment type="caution">
    <text evidence="2">The sequence shown here is derived from an EMBL/GenBank/DDBJ whole genome shotgun (WGS) entry which is preliminary data.</text>
</comment>
<evidence type="ECO:0000313" key="2">
    <source>
        <dbReference type="EMBL" id="EIE19521.1"/>
    </source>
</evidence>
<evidence type="ECO:0000313" key="3">
    <source>
        <dbReference type="Proteomes" id="UP000007264"/>
    </source>
</evidence>
<dbReference type="RefSeq" id="XP_005644065.1">
    <property type="nucleotide sequence ID" value="XM_005644008.1"/>
</dbReference>
<feature type="transmembrane region" description="Helical" evidence="1">
    <location>
        <begin position="157"/>
        <end position="176"/>
    </location>
</feature>
<dbReference type="Proteomes" id="UP000007264">
    <property type="component" value="Unassembled WGS sequence"/>
</dbReference>
<sequence>MAMTATALAASTGKQQRAGGRVSSQVGGPINYAIFSFWIFMSFVGFAIALGSLSALQHYENKTGISDGGSGGWAIKSNFPNLNSGRVFRLDWWIVFYQFIVSMLLVIATLSKVLPQARVAVCGYLAIATVLDIISADRLYNLSHFHITKAYFSSSRGAFAGFVIAATSDYAMLYMAGLTPPPPSET</sequence>
<name>I0YMA2_COCSC</name>
<keyword evidence="1" id="KW-0812">Transmembrane</keyword>
<gene>
    <name evidence="2" type="ORF">COCSUDRAFT_58269</name>
</gene>
<dbReference type="GeneID" id="17037493"/>
<organism evidence="2 3">
    <name type="scientific">Coccomyxa subellipsoidea (strain C-169)</name>
    <name type="common">Green microalga</name>
    <dbReference type="NCBI Taxonomy" id="574566"/>
    <lineage>
        <taxon>Eukaryota</taxon>
        <taxon>Viridiplantae</taxon>
        <taxon>Chlorophyta</taxon>
        <taxon>core chlorophytes</taxon>
        <taxon>Trebouxiophyceae</taxon>
        <taxon>Trebouxiophyceae incertae sedis</taxon>
        <taxon>Coccomyxaceae</taxon>
        <taxon>Coccomyxa</taxon>
        <taxon>Coccomyxa subellipsoidea</taxon>
    </lineage>
</organism>
<feature type="transmembrane region" description="Helical" evidence="1">
    <location>
        <begin position="92"/>
        <end position="111"/>
    </location>
</feature>
<dbReference type="KEGG" id="csl:COCSUDRAFT_58269"/>
<dbReference type="OrthoDB" id="10319151at2759"/>
<protein>
    <submittedName>
        <fullName evidence="2">Uncharacterized protein</fullName>
    </submittedName>
</protein>
<feature type="transmembrane region" description="Helical" evidence="1">
    <location>
        <begin position="117"/>
        <end position="136"/>
    </location>
</feature>
<dbReference type="EMBL" id="AGSI01000018">
    <property type="protein sequence ID" value="EIE19521.1"/>
    <property type="molecule type" value="Genomic_DNA"/>
</dbReference>
<keyword evidence="3" id="KW-1185">Reference proteome</keyword>
<accession>I0YMA2</accession>
<evidence type="ECO:0000256" key="1">
    <source>
        <dbReference type="SAM" id="Phobius"/>
    </source>
</evidence>
<feature type="transmembrane region" description="Helical" evidence="1">
    <location>
        <begin position="33"/>
        <end position="56"/>
    </location>
</feature>
<dbReference type="AlphaFoldDB" id="I0YMA2"/>
<proteinExistence type="predicted"/>
<reference evidence="2 3" key="1">
    <citation type="journal article" date="2012" name="Genome Biol.">
        <title>The genome of the polar eukaryotic microalga coccomyxa subellipsoidea reveals traits of cold adaptation.</title>
        <authorList>
            <person name="Blanc G."/>
            <person name="Agarkova I."/>
            <person name="Grimwood J."/>
            <person name="Kuo A."/>
            <person name="Brueggeman A."/>
            <person name="Dunigan D."/>
            <person name="Gurnon J."/>
            <person name="Ladunga I."/>
            <person name="Lindquist E."/>
            <person name="Lucas S."/>
            <person name="Pangilinan J."/>
            <person name="Proschold T."/>
            <person name="Salamov A."/>
            <person name="Schmutz J."/>
            <person name="Weeks D."/>
            <person name="Yamada T."/>
            <person name="Claverie J.M."/>
            <person name="Grigoriev I."/>
            <person name="Van Etten J."/>
            <person name="Lomsadze A."/>
            <person name="Borodovsky M."/>
        </authorList>
    </citation>
    <scope>NUCLEOTIDE SEQUENCE [LARGE SCALE GENOMIC DNA]</scope>
    <source>
        <strain evidence="2 3">C-169</strain>
    </source>
</reference>
<keyword evidence="1" id="KW-0472">Membrane</keyword>
<keyword evidence="1" id="KW-1133">Transmembrane helix</keyword>